<proteinExistence type="predicted"/>
<dbReference type="Pfam" id="PF03372">
    <property type="entry name" value="Exo_endo_phos"/>
    <property type="match status" value="1"/>
</dbReference>
<feature type="transmembrane region" description="Helical" evidence="1">
    <location>
        <begin position="62"/>
        <end position="87"/>
    </location>
</feature>
<evidence type="ECO:0000256" key="1">
    <source>
        <dbReference type="SAM" id="Phobius"/>
    </source>
</evidence>
<dbReference type="SUPFAM" id="SSF56219">
    <property type="entry name" value="DNase I-like"/>
    <property type="match status" value="1"/>
</dbReference>
<keyword evidence="3" id="KW-0378">Hydrolase</keyword>
<dbReference type="InterPro" id="IPR005135">
    <property type="entry name" value="Endo/exonuclease/phosphatase"/>
</dbReference>
<evidence type="ECO:0000313" key="3">
    <source>
        <dbReference type="EMBL" id="HCV81603.1"/>
    </source>
</evidence>
<dbReference type="InterPro" id="IPR036691">
    <property type="entry name" value="Endo/exonu/phosph_ase_sf"/>
</dbReference>
<accession>A0A3D5J0W8</accession>
<keyword evidence="3" id="KW-0255">Endonuclease</keyword>
<dbReference type="GO" id="GO:0004519">
    <property type="term" value="F:endonuclease activity"/>
    <property type="evidence" value="ECO:0007669"/>
    <property type="project" value="UniProtKB-KW"/>
</dbReference>
<evidence type="ECO:0000259" key="2">
    <source>
        <dbReference type="Pfam" id="PF03372"/>
    </source>
</evidence>
<organism evidence="3 4">
    <name type="scientific">Zunongwangia profunda</name>
    <dbReference type="NCBI Taxonomy" id="398743"/>
    <lineage>
        <taxon>Bacteria</taxon>
        <taxon>Pseudomonadati</taxon>
        <taxon>Bacteroidota</taxon>
        <taxon>Flavobacteriia</taxon>
        <taxon>Flavobacteriales</taxon>
        <taxon>Flavobacteriaceae</taxon>
        <taxon>Zunongwangia</taxon>
    </lineage>
</organism>
<comment type="caution">
    <text evidence="3">The sequence shown here is derived from an EMBL/GenBank/DDBJ whole genome shotgun (WGS) entry which is preliminary data.</text>
</comment>
<keyword evidence="1" id="KW-0472">Membrane</keyword>
<dbReference type="RefSeq" id="WP_228249874.1">
    <property type="nucleotide sequence ID" value="NZ_CAJXAW010000056.1"/>
</dbReference>
<feature type="transmembrane region" description="Helical" evidence="1">
    <location>
        <begin position="6"/>
        <end position="24"/>
    </location>
</feature>
<gene>
    <name evidence="3" type="ORF">DGQ38_11200</name>
</gene>
<dbReference type="AlphaFoldDB" id="A0A3D5J0W8"/>
<name>A0A3D5J0W8_9FLAO</name>
<evidence type="ECO:0000313" key="4">
    <source>
        <dbReference type="Proteomes" id="UP000264330"/>
    </source>
</evidence>
<dbReference type="Gene3D" id="3.60.10.10">
    <property type="entry name" value="Endonuclease/exonuclease/phosphatase"/>
    <property type="match status" value="1"/>
</dbReference>
<reference evidence="3 4" key="1">
    <citation type="journal article" date="2018" name="Nat. Biotechnol.">
        <title>A standardized bacterial taxonomy based on genome phylogeny substantially revises the tree of life.</title>
        <authorList>
            <person name="Parks D.H."/>
            <person name="Chuvochina M."/>
            <person name="Waite D.W."/>
            <person name="Rinke C."/>
            <person name="Skarshewski A."/>
            <person name="Chaumeil P.A."/>
            <person name="Hugenholtz P."/>
        </authorList>
    </citation>
    <scope>NUCLEOTIDE SEQUENCE [LARGE SCALE GENOMIC DNA]</scope>
    <source>
        <strain evidence="3">UBA9359</strain>
    </source>
</reference>
<dbReference type="Proteomes" id="UP000264330">
    <property type="component" value="Unassembled WGS sequence"/>
</dbReference>
<feature type="domain" description="Endonuclease/exonuclease/phosphatase" evidence="2">
    <location>
        <begin position="110"/>
        <end position="314"/>
    </location>
</feature>
<keyword evidence="3" id="KW-0540">Nuclease</keyword>
<keyword evidence="1" id="KW-0812">Transmembrane</keyword>
<dbReference type="EMBL" id="DPMF01000260">
    <property type="protein sequence ID" value="HCV81603.1"/>
    <property type="molecule type" value="Genomic_DNA"/>
</dbReference>
<feature type="transmembrane region" description="Helical" evidence="1">
    <location>
        <begin position="36"/>
        <end position="56"/>
    </location>
</feature>
<protein>
    <submittedName>
        <fullName evidence="3">Endonuclease</fullName>
    </submittedName>
</protein>
<keyword evidence="1" id="KW-1133">Transmembrane helix</keyword>
<sequence length="365" mass="42828">MDTAEIIILFLNFIFLIPTLASITRFDQWWIRGFDFPRIQISVCIIITLILCFIVYDFSKTWHYVATVLLFLSLIYQCVKIFPYTILAKKQVIKYKGKEDNATISILVSNVLTPNKHPEKLVALVKKRQPDILLTLETDKRWENVLEEIEDDYKYTIKVPLDNLYGMHLYSKLELIDADVHYLVQEDIPSIHGYVKLRNGTKLKIHCLHPMPPSPTESYTSTNRDAEILMLGRDLSPEDRKVLVFGDLNDVAWSRTTKLFQQMSGLMDPRIGRGFFNTFHTGYRLFRWPLDHVFHSKDFTLIEIAREKSIGSDHFPMYIKLNYDPRAAAVQEELELEREDELWAHEKIEEAHPLEKSIRIPKKIR</sequence>